<dbReference type="Proteomes" id="UP000004550">
    <property type="component" value="Chromosome"/>
</dbReference>
<sequence>MNPFELAPSHASRIGGLGGALPAPENGYAFRTKPLFVPAGEVGVTLTFEGLQASKGVLLIEISGGEEGARRQLQLRTVSLVDLAAAGGVEHIALMNGHGDAYVVAGHIYDDTDAIAESLSVRIVVNALPATIQTAGALNTMARVPRLAGLDLPSFEHPTSQTWSKEQMGDPAFQSACNIFGLEVDAASWSAAYVFQAIRYLLGNLSGLKGFGAGLHAEIISGGFGAEQAEVVGHPSLDPAHWPPAKNFDFAWLIFEVPIIHAGHLFWMINLLLDRLRPGGVLAVAFTFEHGRMPREQCEVLTRGDVEVFALRLLGQGHSVAQLKFRAGNQPLPVGTRTPFGLMAQRAA</sequence>
<organism evidence="1 2">
    <name type="scientific">Sphingobium indicum (strain DSM 16412 / CCM 7286 / MTCC 6364 / B90A)</name>
    <dbReference type="NCBI Taxonomy" id="861109"/>
    <lineage>
        <taxon>Bacteria</taxon>
        <taxon>Pseudomonadati</taxon>
        <taxon>Pseudomonadota</taxon>
        <taxon>Alphaproteobacteria</taxon>
        <taxon>Sphingomonadales</taxon>
        <taxon>Sphingomonadaceae</taxon>
        <taxon>Sphingobium</taxon>
    </lineage>
</organism>
<evidence type="ECO:0000313" key="2">
    <source>
        <dbReference type="Proteomes" id="UP000004550"/>
    </source>
</evidence>
<evidence type="ECO:0000313" key="1">
    <source>
        <dbReference type="EMBL" id="APL95250.1"/>
    </source>
</evidence>
<name>A0A1L5BQT3_SPHIB</name>
<dbReference type="AlphaFoldDB" id="A0A1L5BQT3"/>
<accession>A0A1L5BQT3</accession>
<gene>
    <name evidence="1" type="ORF">SIDU_12410</name>
</gene>
<reference evidence="1 2" key="1">
    <citation type="journal article" date="2012" name="J. Bacteriol.">
        <title>Genome sequence of Sphingobium indicum B90A, a hexachlorocyclohexane-degrading bacterium.</title>
        <authorList>
            <person name="Anand S."/>
            <person name="Sangwan N."/>
            <person name="Lata P."/>
            <person name="Kaur J."/>
            <person name="Dua A."/>
            <person name="Singh A.K."/>
            <person name="Verma M."/>
            <person name="Kaur J."/>
            <person name="Khurana J.P."/>
            <person name="Khurana P."/>
            <person name="Mathur S."/>
            <person name="Lal R."/>
        </authorList>
    </citation>
    <scope>NUCLEOTIDE SEQUENCE [LARGE SCALE GENOMIC DNA]</scope>
    <source>
        <strain evidence="2">DSM 16412 / CCM 7286 / MTCC 6364 / B90A</strain>
    </source>
</reference>
<dbReference type="KEGG" id="sinb:SIDU_12410"/>
<protein>
    <submittedName>
        <fullName evidence="1">Uncharacterized protein</fullName>
    </submittedName>
</protein>
<dbReference type="EMBL" id="CP013070">
    <property type="protein sequence ID" value="APL95250.1"/>
    <property type="molecule type" value="Genomic_DNA"/>
</dbReference>
<proteinExistence type="predicted"/>